<dbReference type="SUPFAM" id="SSF53850">
    <property type="entry name" value="Periplasmic binding protein-like II"/>
    <property type="match status" value="1"/>
</dbReference>
<organism evidence="1">
    <name type="scientific">Candidatus Heimdallarchaeum endolithica</name>
    <dbReference type="NCBI Taxonomy" id="2876572"/>
    <lineage>
        <taxon>Archaea</taxon>
        <taxon>Promethearchaeati</taxon>
        <taxon>Candidatus Heimdallarchaeota</taxon>
        <taxon>Candidatus Heimdallarchaeia (ex Rinke et al. 2021) (nom. nud.)</taxon>
        <taxon>Candidatus Heimdallarchaeales</taxon>
        <taxon>Candidatus Heimdallarchaeaceae</taxon>
        <taxon>Candidatus Heimdallarchaeum</taxon>
    </lineage>
</organism>
<dbReference type="EMBL" id="CP084167">
    <property type="protein sequence ID" value="UJG42202.1"/>
    <property type="molecule type" value="Genomic_DNA"/>
</dbReference>
<dbReference type="AlphaFoldDB" id="A0A9Y1BNL4"/>
<reference evidence="1" key="1">
    <citation type="journal article" date="2022" name="Nat. Microbiol.">
        <title>Unique mobile elements and scalable gene flow at the prokaryote-eukaryote boundary revealed by circularized Asgard archaea genomes.</title>
        <authorList>
            <person name="Wu F."/>
            <person name="Speth D.R."/>
            <person name="Philosof A."/>
            <person name="Cremiere A."/>
            <person name="Narayanan A."/>
            <person name="Barco R.A."/>
            <person name="Connon S.A."/>
            <person name="Amend J.P."/>
            <person name="Antoshechkin I.A."/>
            <person name="Orphan V.J."/>
        </authorList>
    </citation>
    <scope>NUCLEOTIDE SEQUENCE</scope>
    <source>
        <strain evidence="1">PR6</strain>
    </source>
</reference>
<sequence length="127" mass="14196">MKKKLFNLILLSTLLIISSFSILNTKAETDTIAVLTLKVSGSGYLPDYGLYIAQYLDKLGIKVNIKNEEWIVFIGTLTITYDFDLAFLGLTGGGTIYDQKELFCENGSLNYFGINTEIPYGDDNERC</sequence>
<evidence type="ECO:0000313" key="1">
    <source>
        <dbReference type="EMBL" id="UJG42202.1"/>
    </source>
</evidence>
<accession>A0A9Y1BNL4</accession>
<gene>
    <name evidence="1" type="ORF">K9W46_07250</name>
</gene>
<protein>
    <submittedName>
        <fullName evidence="1">Uncharacterized protein</fullName>
    </submittedName>
</protein>
<proteinExistence type="predicted"/>
<dbReference type="Proteomes" id="UP001200513">
    <property type="component" value="Chromosome"/>
</dbReference>
<name>A0A9Y1BNL4_9ARCH</name>
<dbReference type="Gene3D" id="3.10.105.10">
    <property type="entry name" value="Dipeptide-binding Protein, Domain 3"/>
    <property type="match status" value="1"/>
</dbReference>